<keyword evidence="3" id="KW-1185">Reference proteome</keyword>
<organism evidence="2 3">
    <name type="scientific">Streptomyces phyllanthi</name>
    <dbReference type="NCBI Taxonomy" id="1803180"/>
    <lineage>
        <taxon>Bacteria</taxon>
        <taxon>Bacillati</taxon>
        <taxon>Actinomycetota</taxon>
        <taxon>Actinomycetes</taxon>
        <taxon>Kitasatosporales</taxon>
        <taxon>Streptomycetaceae</taxon>
        <taxon>Streptomyces</taxon>
    </lineage>
</organism>
<evidence type="ECO:0000313" key="3">
    <source>
        <dbReference type="Proteomes" id="UP000326979"/>
    </source>
</evidence>
<dbReference type="OrthoDB" id="5124470at2"/>
<dbReference type="AlphaFoldDB" id="A0A5N8W2Q1"/>
<comment type="caution">
    <text evidence="2">The sequence shown here is derived from an EMBL/GenBank/DDBJ whole genome shotgun (WGS) entry which is preliminary data.</text>
</comment>
<accession>A0A5N8W2Q1</accession>
<name>A0A5N8W2Q1_9ACTN</name>
<dbReference type="Proteomes" id="UP000326979">
    <property type="component" value="Unassembled WGS sequence"/>
</dbReference>
<feature type="region of interest" description="Disordered" evidence="1">
    <location>
        <begin position="1"/>
        <end position="22"/>
    </location>
</feature>
<evidence type="ECO:0000313" key="2">
    <source>
        <dbReference type="EMBL" id="MPY40445.1"/>
    </source>
</evidence>
<sequence>MSQTERREVGRTAGATTTFSGSIEEGEAGGYWFAPYRRKSQGWIEVHYGKRKHGHYFWHYPGKGSTGVRINTPVMNSDGTVKGKWYWANWKMPTRPLS</sequence>
<protein>
    <submittedName>
        <fullName evidence="2">Uncharacterized protein</fullName>
    </submittedName>
</protein>
<proteinExistence type="predicted"/>
<feature type="compositionally biased region" description="Basic and acidic residues" evidence="1">
    <location>
        <begin position="1"/>
        <end position="10"/>
    </location>
</feature>
<evidence type="ECO:0000256" key="1">
    <source>
        <dbReference type="SAM" id="MobiDB-lite"/>
    </source>
</evidence>
<reference evidence="2 3" key="1">
    <citation type="submission" date="2019-07" db="EMBL/GenBank/DDBJ databases">
        <title>New species of Amycolatopsis and Streptomyces.</title>
        <authorList>
            <person name="Duangmal K."/>
            <person name="Teo W.F.A."/>
            <person name="Lipun K."/>
        </authorList>
    </citation>
    <scope>NUCLEOTIDE SEQUENCE [LARGE SCALE GENOMIC DNA]</scope>
    <source>
        <strain evidence="2 3">TISTR 2346</strain>
    </source>
</reference>
<gene>
    <name evidence="2" type="ORF">FNH04_11150</name>
</gene>
<dbReference type="RefSeq" id="WP_152782988.1">
    <property type="nucleotide sequence ID" value="NZ_BAABEQ010000085.1"/>
</dbReference>
<dbReference type="EMBL" id="VJZE01000054">
    <property type="protein sequence ID" value="MPY40445.1"/>
    <property type="molecule type" value="Genomic_DNA"/>
</dbReference>